<accession>A0A9P5MY90</accession>
<comment type="caution">
    <text evidence="1">The sequence shown here is derived from an EMBL/GenBank/DDBJ whole genome shotgun (WGS) entry which is preliminary data.</text>
</comment>
<proteinExistence type="predicted"/>
<organism evidence="1 2">
    <name type="scientific">Russula ochroleuca</name>
    <dbReference type="NCBI Taxonomy" id="152965"/>
    <lineage>
        <taxon>Eukaryota</taxon>
        <taxon>Fungi</taxon>
        <taxon>Dikarya</taxon>
        <taxon>Basidiomycota</taxon>
        <taxon>Agaricomycotina</taxon>
        <taxon>Agaricomycetes</taxon>
        <taxon>Russulales</taxon>
        <taxon>Russulaceae</taxon>
        <taxon>Russula</taxon>
    </lineage>
</organism>
<name>A0A9P5MY90_9AGAM</name>
<dbReference type="OrthoDB" id="3345970at2759"/>
<evidence type="ECO:0000313" key="1">
    <source>
        <dbReference type="EMBL" id="KAF8481624.1"/>
    </source>
</evidence>
<reference evidence="1" key="2">
    <citation type="journal article" date="2020" name="Nat. Commun.">
        <title>Large-scale genome sequencing of mycorrhizal fungi provides insights into the early evolution of symbiotic traits.</title>
        <authorList>
            <person name="Miyauchi S."/>
            <person name="Kiss E."/>
            <person name="Kuo A."/>
            <person name="Drula E."/>
            <person name="Kohler A."/>
            <person name="Sanchez-Garcia M."/>
            <person name="Morin E."/>
            <person name="Andreopoulos B."/>
            <person name="Barry K.W."/>
            <person name="Bonito G."/>
            <person name="Buee M."/>
            <person name="Carver A."/>
            <person name="Chen C."/>
            <person name="Cichocki N."/>
            <person name="Clum A."/>
            <person name="Culley D."/>
            <person name="Crous P.W."/>
            <person name="Fauchery L."/>
            <person name="Girlanda M."/>
            <person name="Hayes R.D."/>
            <person name="Keri Z."/>
            <person name="LaButti K."/>
            <person name="Lipzen A."/>
            <person name="Lombard V."/>
            <person name="Magnuson J."/>
            <person name="Maillard F."/>
            <person name="Murat C."/>
            <person name="Nolan M."/>
            <person name="Ohm R.A."/>
            <person name="Pangilinan J."/>
            <person name="Pereira M.F."/>
            <person name="Perotto S."/>
            <person name="Peter M."/>
            <person name="Pfister S."/>
            <person name="Riley R."/>
            <person name="Sitrit Y."/>
            <person name="Stielow J.B."/>
            <person name="Szollosi G."/>
            <person name="Zifcakova L."/>
            <person name="Stursova M."/>
            <person name="Spatafora J.W."/>
            <person name="Tedersoo L."/>
            <person name="Vaario L.M."/>
            <person name="Yamada A."/>
            <person name="Yan M."/>
            <person name="Wang P."/>
            <person name="Xu J."/>
            <person name="Bruns T."/>
            <person name="Baldrian P."/>
            <person name="Vilgalys R."/>
            <person name="Dunand C."/>
            <person name="Henrissat B."/>
            <person name="Grigoriev I.V."/>
            <person name="Hibbett D."/>
            <person name="Nagy L.G."/>
            <person name="Martin F.M."/>
        </authorList>
    </citation>
    <scope>NUCLEOTIDE SEQUENCE</scope>
    <source>
        <strain evidence="1">Prilba</strain>
    </source>
</reference>
<dbReference type="EMBL" id="WHVB01000006">
    <property type="protein sequence ID" value="KAF8481624.1"/>
    <property type="molecule type" value="Genomic_DNA"/>
</dbReference>
<evidence type="ECO:0008006" key="3">
    <source>
        <dbReference type="Google" id="ProtNLM"/>
    </source>
</evidence>
<dbReference type="AlphaFoldDB" id="A0A9P5MY90"/>
<dbReference type="CDD" id="cd11296">
    <property type="entry name" value="O-FucT_like"/>
    <property type="match status" value="1"/>
</dbReference>
<dbReference type="Gene3D" id="3.40.50.11350">
    <property type="match status" value="1"/>
</dbReference>
<keyword evidence="2" id="KW-1185">Reference proteome</keyword>
<dbReference type="Proteomes" id="UP000759537">
    <property type="component" value="Unassembled WGS sequence"/>
</dbReference>
<protein>
    <recommendedName>
        <fullName evidence="3">O-fucosyltransferase family protein</fullName>
    </recommendedName>
</protein>
<sequence>MTFFSPHDLLLLSSLDWYRLGTNSAEHLLLEGFSRDYSLNLGWNNMQYIIDAALLQSILLNRTLVLPSFIYARACEFHIAACADYAAMVNRGDAVGSEEWRELPIEQQMAFRIPISVMLDLRHLRARHPVITVSEYLRLHGQDPDSESSNGSWLRESYHTYPNVFESNRTKTPSPSIIHHHWYDPSGTTRVDYIPKEMKEWGNWERYSSSDILESGGYWPFMVPTNISRRLVNATPENAVVMDWDTAKDALRSSELDPEDVLNANGWEVLHTFSSHEFGLEKTIVQPMKQVVLRSSIRGFKDDYHHVDSDVVLLAGETHLRRKPGSMRFTEDQSRASMVVYELRLPPPVLALGEILATRMRQLSGGRLWMGVHMRRGNFVQMGWVMEKTPEEHMKRIKDRLEAGRSVLAHLDNVTMYNIGYYVEPDLEQTTTPPPLPDDRFFVATDERDPDVLQVISDAGGVFLSELLEMEDRRAFGWPLMLMDVRALIEQSLLAHSAYFYGHILSSFAGRVENLRAARGADRRTALID</sequence>
<evidence type="ECO:0000313" key="2">
    <source>
        <dbReference type="Proteomes" id="UP000759537"/>
    </source>
</evidence>
<gene>
    <name evidence="1" type="ORF">DFH94DRAFT_825446</name>
</gene>
<reference evidence="1" key="1">
    <citation type="submission" date="2019-10" db="EMBL/GenBank/DDBJ databases">
        <authorList>
            <consortium name="DOE Joint Genome Institute"/>
            <person name="Kuo A."/>
            <person name="Miyauchi S."/>
            <person name="Kiss E."/>
            <person name="Drula E."/>
            <person name="Kohler A."/>
            <person name="Sanchez-Garcia M."/>
            <person name="Andreopoulos B."/>
            <person name="Barry K.W."/>
            <person name="Bonito G."/>
            <person name="Buee M."/>
            <person name="Carver A."/>
            <person name="Chen C."/>
            <person name="Cichocki N."/>
            <person name="Clum A."/>
            <person name="Culley D."/>
            <person name="Crous P.W."/>
            <person name="Fauchery L."/>
            <person name="Girlanda M."/>
            <person name="Hayes R."/>
            <person name="Keri Z."/>
            <person name="LaButti K."/>
            <person name="Lipzen A."/>
            <person name="Lombard V."/>
            <person name="Magnuson J."/>
            <person name="Maillard F."/>
            <person name="Morin E."/>
            <person name="Murat C."/>
            <person name="Nolan M."/>
            <person name="Ohm R."/>
            <person name="Pangilinan J."/>
            <person name="Pereira M."/>
            <person name="Perotto S."/>
            <person name="Peter M."/>
            <person name="Riley R."/>
            <person name="Sitrit Y."/>
            <person name="Stielow B."/>
            <person name="Szollosi G."/>
            <person name="Zifcakova L."/>
            <person name="Stursova M."/>
            <person name="Spatafora J.W."/>
            <person name="Tedersoo L."/>
            <person name="Vaario L.-M."/>
            <person name="Yamada A."/>
            <person name="Yan M."/>
            <person name="Wang P."/>
            <person name="Xu J."/>
            <person name="Bruns T."/>
            <person name="Baldrian P."/>
            <person name="Vilgalys R."/>
            <person name="Henrissat B."/>
            <person name="Grigoriev I.V."/>
            <person name="Hibbett D."/>
            <person name="Nagy L.G."/>
            <person name="Martin F.M."/>
        </authorList>
    </citation>
    <scope>NUCLEOTIDE SEQUENCE</scope>
    <source>
        <strain evidence="1">Prilba</strain>
    </source>
</reference>